<dbReference type="RefSeq" id="WP_084750952.1">
    <property type="nucleotide sequence ID" value="NZ_CP020563.1"/>
</dbReference>
<keyword evidence="2" id="KW-1185">Reference proteome</keyword>
<reference evidence="1 2" key="1">
    <citation type="submission" date="2017-04" db="EMBL/GenBank/DDBJ databases">
        <title>The complete genome sequence of Streptomyces albolongus YIM 101047, the producer of novel bafilomycins and novel odoriferous sesquiterpenoids.</title>
        <authorList>
            <person name="Yin M."/>
            <person name="Jiang Y."/>
        </authorList>
    </citation>
    <scope>NUCLEOTIDE SEQUENCE [LARGE SCALE GENOMIC DNA]</scope>
    <source>
        <strain evidence="1 2">YIM 101047</strain>
    </source>
</reference>
<gene>
    <name evidence="1" type="ORF">B7C62_29400</name>
</gene>
<protein>
    <submittedName>
        <fullName evidence="1">Uncharacterized protein</fullName>
    </submittedName>
</protein>
<accession>A0ABC8C0C7</accession>
<proteinExistence type="predicted"/>
<dbReference type="AlphaFoldDB" id="A0ABC8C0C7"/>
<organism evidence="1 2">
    <name type="scientific">Kitasatospora albolonga</name>
    <dbReference type="NCBI Taxonomy" id="68173"/>
    <lineage>
        <taxon>Bacteria</taxon>
        <taxon>Bacillati</taxon>
        <taxon>Actinomycetota</taxon>
        <taxon>Actinomycetes</taxon>
        <taxon>Kitasatosporales</taxon>
        <taxon>Streptomycetaceae</taxon>
        <taxon>Kitasatospora</taxon>
    </lineage>
</organism>
<dbReference type="EMBL" id="CP020563">
    <property type="protein sequence ID" value="ARF75925.1"/>
    <property type="molecule type" value="Genomic_DNA"/>
</dbReference>
<dbReference type="Proteomes" id="UP000192251">
    <property type="component" value="Chromosome"/>
</dbReference>
<name>A0ABC8C0C7_9ACTN</name>
<dbReference type="KEGG" id="kab:B7C62_29400"/>
<evidence type="ECO:0000313" key="2">
    <source>
        <dbReference type="Proteomes" id="UP000192251"/>
    </source>
</evidence>
<sequence>MNAPSSSMFASVRRHFDEPQVREGVYLTVPADGNGTEPVRLTAAEAHEALYGPAADPGLSPSIWEGVLSAALADRTPHGTGKLLLVWLALPRLTGTVHRVCTRLRADRSDVEAEMVLALLEGLADLDAASPLHSSSLIHTARTRAWRFARAGLREIPSTRVERITQDRAVIPVDGTADEPATGEGLDVRVDRPDGPDGLRASLRFRVRPEHLREEVFGYAEYGGTDRTTRHVPRKRRTRRRVGTLPMRRIGRRP</sequence>
<evidence type="ECO:0000313" key="1">
    <source>
        <dbReference type="EMBL" id="ARF75925.1"/>
    </source>
</evidence>